<name>K8E768_CARML</name>
<dbReference type="Pfam" id="PF00589">
    <property type="entry name" value="Phage_integrase"/>
    <property type="match status" value="1"/>
</dbReference>
<proteinExistence type="inferred from homology"/>
<dbReference type="InterPro" id="IPR044068">
    <property type="entry name" value="CB"/>
</dbReference>
<dbReference type="AlphaFoldDB" id="K8E768"/>
<protein>
    <submittedName>
        <fullName evidence="7">Phage integrase family protein</fullName>
    </submittedName>
</protein>
<evidence type="ECO:0000259" key="5">
    <source>
        <dbReference type="PROSITE" id="PS51898"/>
    </source>
</evidence>
<evidence type="ECO:0000256" key="3">
    <source>
        <dbReference type="ARBA" id="ARBA00023172"/>
    </source>
</evidence>
<sequence length="380" mass="44026">MWIEKTDNGKFKYFERYIDPYTEKAKRVSVTLNSESNQAKNQAQRILNEKINSKLETKNKSKLTVGELLDEWWEQYIKTVRKSSINSNAKVMKYIYANIELDTLIANADVKFFQKFINSLNQGYAYRKKFKSILNMSFNYALDMEYLTNNPLTRVTVPKPPKTLSNMSLIEDKYLEKEEVDKLLKVYYSAFQSYRTGQLAEFMYLTGLRVGEAISLTVDNFKEDEAMLEVHGTLDYSGGFKHAKKEIPKTQASYRVINLSNRAMYILKEAIEDNKIRFNDYSSDSYIFIGKTGKPIQTNSFNNSLKHTNEKLGKDKINKAISSHIFRHSHISLLAELNVPIKAIMERVGHSDEKTTLQIYTHVTKKQKNDVANKLNELGM</sequence>
<dbReference type="GO" id="GO:0003677">
    <property type="term" value="F:DNA binding"/>
    <property type="evidence" value="ECO:0007669"/>
    <property type="project" value="UniProtKB-UniRule"/>
</dbReference>
<evidence type="ECO:0000313" key="7">
    <source>
        <dbReference type="EMBL" id="CCO12755.2"/>
    </source>
</evidence>
<dbReference type="Gene3D" id="1.10.443.10">
    <property type="entry name" value="Intergrase catalytic core"/>
    <property type="match status" value="1"/>
</dbReference>
<evidence type="ECO:0000256" key="1">
    <source>
        <dbReference type="ARBA" id="ARBA00008857"/>
    </source>
</evidence>
<dbReference type="PANTHER" id="PTHR30349">
    <property type="entry name" value="PHAGE INTEGRASE-RELATED"/>
    <property type="match status" value="1"/>
</dbReference>
<gene>
    <name evidence="7" type="primary">int</name>
    <name evidence="7" type="ORF">BN424_3334</name>
</gene>
<dbReference type="PROSITE" id="PS51900">
    <property type="entry name" value="CB"/>
    <property type="match status" value="1"/>
</dbReference>
<dbReference type="OrthoDB" id="9803188at2"/>
<dbReference type="HOGENOM" id="CLU_027562_17_6_9"/>
<dbReference type="SUPFAM" id="SSF56349">
    <property type="entry name" value="DNA breaking-rejoining enzymes"/>
    <property type="match status" value="1"/>
</dbReference>
<organism evidence="7 8">
    <name type="scientific">Carnobacterium maltaromaticum LMA28</name>
    <dbReference type="NCBI Taxonomy" id="1234679"/>
    <lineage>
        <taxon>Bacteria</taxon>
        <taxon>Bacillati</taxon>
        <taxon>Bacillota</taxon>
        <taxon>Bacilli</taxon>
        <taxon>Lactobacillales</taxon>
        <taxon>Carnobacteriaceae</taxon>
        <taxon>Carnobacterium</taxon>
    </lineage>
</organism>
<dbReference type="PROSITE" id="PS51898">
    <property type="entry name" value="TYR_RECOMBINASE"/>
    <property type="match status" value="1"/>
</dbReference>
<dbReference type="InterPro" id="IPR050090">
    <property type="entry name" value="Tyrosine_recombinase_XerCD"/>
</dbReference>
<dbReference type="InterPro" id="IPR011010">
    <property type="entry name" value="DNA_brk_join_enz"/>
</dbReference>
<dbReference type="CDD" id="cd01189">
    <property type="entry name" value="INT_ICEBs1_C_like"/>
    <property type="match status" value="1"/>
</dbReference>
<dbReference type="EMBL" id="HE999757">
    <property type="protein sequence ID" value="CCO12755.2"/>
    <property type="molecule type" value="Genomic_DNA"/>
</dbReference>
<dbReference type="PANTHER" id="PTHR30349:SF64">
    <property type="entry name" value="PROPHAGE INTEGRASE INTD-RELATED"/>
    <property type="match status" value="1"/>
</dbReference>
<dbReference type="InterPro" id="IPR010998">
    <property type="entry name" value="Integrase_recombinase_N"/>
</dbReference>
<reference evidence="8" key="1">
    <citation type="journal article" date="2013" name="Genome Announc.">
        <title>Complete Chromosome Sequence of Carnobacterium maltaromaticum LMA 28.</title>
        <authorList>
            <person name="Cailliez-Grimal C."/>
            <person name="Chaillou S."/>
            <person name="Anba-Mondoloni J."/>
            <person name="Loux V."/>
            <person name="Afzal M.I."/>
            <person name="Rahman A."/>
            <person name="Kergourlay G."/>
            <person name="Champomier-Verges M.C."/>
            <person name="Zagorec M."/>
            <person name="Dalgaard P."/>
            <person name="Leisner J.J."/>
            <person name="Prevost H."/>
            <person name="Revol-Junelles A.M."/>
            <person name="Borges F."/>
        </authorList>
    </citation>
    <scope>NUCLEOTIDE SEQUENCE</scope>
    <source>
        <strain evidence="8">LMA28</strain>
    </source>
</reference>
<keyword evidence="8" id="KW-1185">Reference proteome</keyword>
<accession>K8E768</accession>
<keyword evidence="3" id="KW-0233">DNA recombination</keyword>
<evidence type="ECO:0000256" key="2">
    <source>
        <dbReference type="ARBA" id="ARBA00023125"/>
    </source>
</evidence>
<dbReference type="eggNOG" id="COG0582">
    <property type="taxonomic scope" value="Bacteria"/>
</dbReference>
<dbReference type="STRING" id="1234679.BN424_3334"/>
<keyword evidence="2 4" id="KW-0238">DNA-binding</keyword>
<feature type="domain" description="Core-binding (CB)" evidence="6">
    <location>
        <begin position="63"/>
        <end position="142"/>
    </location>
</feature>
<evidence type="ECO:0000256" key="4">
    <source>
        <dbReference type="PROSITE-ProRule" id="PRU01248"/>
    </source>
</evidence>
<dbReference type="GO" id="GO:0006310">
    <property type="term" value="P:DNA recombination"/>
    <property type="evidence" value="ECO:0007669"/>
    <property type="project" value="UniProtKB-KW"/>
</dbReference>
<evidence type="ECO:0000259" key="6">
    <source>
        <dbReference type="PROSITE" id="PS51900"/>
    </source>
</evidence>
<dbReference type="InterPro" id="IPR013762">
    <property type="entry name" value="Integrase-like_cat_sf"/>
</dbReference>
<dbReference type="RefSeq" id="WP_015077723.1">
    <property type="nucleotide sequence ID" value="NC_019425.2"/>
</dbReference>
<dbReference type="Proteomes" id="UP000000212">
    <property type="component" value="Chromosome"/>
</dbReference>
<dbReference type="Gene3D" id="1.10.150.130">
    <property type="match status" value="1"/>
</dbReference>
<evidence type="ECO:0000313" key="8">
    <source>
        <dbReference type="Proteomes" id="UP000000212"/>
    </source>
</evidence>
<feature type="domain" description="Tyr recombinase" evidence="5">
    <location>
        <begin position="170"/>
        <end position="373"/>
    </location>
</feature>
<dbReference type="GO" id="GO:0015074">
    <property type="term" value="P:DNA integration"/>
    <property type="evidence" value="ECO:0007669"/>
    <property type="project" value="InterPro"/>
</dbReference>
<dbReference type="InterPro" id="IPR002104">
    <property type="entry name" value="Integrase_catalytic"/>
</dbReference>
<dbReference type="KEGG" id="cml:BN424_3334"/>
<comment type="similarity">
    <text evidence="1">Belongs to the 'phage' integrase family.</text>
</comment>